<reference evidence="4 5" key="1">
    <citation type="journal article" date="2018" name="Mol. Plant">
        <title>The genome of Artemisia annua provides insight into the evolution of Asteraceae family and artemisinin biosynthesis.</title>
        <authorList>
            <person name="Shen Q."/>
            <person name="Zhang L."/>
            <person name="Liao Z."/>
            <person name="Wang S."/>
            <person name="Yan T."/>
            <person name="Shi P."/>
            <person name="Liu M."/>
            <person name="Fu X."/>
            <person name="Pan Q."/>
            <person name="Wang Y."/>
            <person name="Lv Z."/>
            <person name="Lu X."/>
            <person name="Zhang F."/>
            <person name="Jiang W."/>
            <person name="Ma Y."/>
            <person name="Chen M."/>
            <person name="Hao X."/>
            <person name="Li L."/>
            <person name="Tang Y."/>
            <person name="Lv G."/>
            <person name="Zhou Y."/>
            <person name="Sun X."/>
            <person name="Brodelius P.E."/>
            <person name="Rose J.K.C."/>
            <person name="Tang K."/>
        </authorList>
    </citation>
    <scope>NUCLEOTIDE SEQUENCE [LARGE SCALE GENOMIC DNA]</scope>
    <source>
        <strain evidence="5">cv. Huhao1</strain>
        <tissue evidence="4">Leaf</tissue>
    </source>
</reference>
<name>A0A2U1N734_ARTAN</name>
<accession>A0A2U1N734</accession>
<dbReference type="EMBL" id="PKPP01003467">
    <property type="protein sequence ID" value="PWA69318.1"/>
    <property type="molecule type" value="Genomic_DNA"/>
</dbReference>
<protein>
    <submittedName>
        <fullName evidence="4">Zinc finger, C2H2</fullName>
    </submittedName>
</protein>
<dbReference type="GO" id="GO:0008270">
    <property type="term" value="F:zinc ion binding"/>
    <property type="evidence" value="ECO:0007669"/>
    <property type="project" value="UniProtKB-KW"/>
</dbReference>
<keyword evidence="1" id="KW-0862">Zinc</keyword>
<evidence type="ECO:0000313" key="5">
    <source>
        <dbReference type="Proteomes" id="UP000245207"/>
    </source>
</evidence>
<evidence type="ECO:0000259" key="3">
    <source>
        <dbReference type="PROSITE" id="PS50157"/>
    </source>
</evidence>
<feature type="compositionally biased region" description="Polar residues" evidence="2">
    <location>
        <begin position="348"/>
        <end position="361"/>
    </location>
</feature>
<gene>
    <name evidence="4" type="ORF">CTI12_AA299430</name>
</gene>
<proteinExistence type="predicted"/>
<sequence>MPVMKLLGTNSTDSMKVDDGCDSLGTFIRQAVGKEPLFSLSRTGDSPLQWIQLLHDMDQQEFPGWPLLAPKKVQMQKCDKCSREFSSTINYRRHKRVHRRSMNFHKDPQKYRDLLGAFWDKLSYDAAKEVMSFEDVTLEKVTGSSIVWNVSANLRKAAYIFFPQVYVKAGSDLVDIIQGSPSRLSITSQELFSILDNASERTFLCAGTAESLQKYVFDGDAEKIGLQTENLIACTSFLVERKLVKACLAYKDAEALRCQKLLFEEEEAVQRRQAKLLERKRQRKLRQKEQRLKDQLNGAKVDVYVAASDIFEATPSEADPYIPDENVFTPLDSARLSNNEGAIDSEAQGGSTNDQSSSTTNRNREHQKIHKNGFQPFVARWQGPNSQKGGRSNINGDHKLKREQAHKHREQRAAVNNGSKVWTKKHKPENGSGEFVKMREENDAINQTDQSNCQLMIGSISVTVRNSPGQQKFDNLADIQDTCNTDLSNCSTVELSRPQQDTTYQLAESISREAENEADEIMPTVSYNDSCELNVNNSEGTNASHPQMEDGSNQEGMPFSVPAAKAFLAQRWKEAASGDHVKLVISSSEPPCQFNTQNNHYLSESQERVVLANTENRLGNMVAVGSPTHGNVKPQYRTKPKKGMKTKYIPKQRPAN</sequence>
<dbReference type="Proteomes" id="UP000245207">
    <property type="component" value="Unassembled WGS sequence"/>
</dbReference>
<keyword evidence="1" id="KW-0863">Zinc-finger</keyword>
<dbReference type="PANTHER" id="PTHR36055">
    <property type="entry name" value="C2H2-LIKE ZINC FINGER PROTEIN"/>
    <property type="match status" value="1"/>
</dbReference>
<dbReference type="OrthoDB" id="191139at2759"/>
<evidence type="ECO:0000256" key="2">
    <source>
        <dbReference type="SAM" id="MobiDB-lite"/>
    </source>
</evidence>
<evidence type="ECO:0000256" key="1">
    <source>
        <dbReference type="PROSITE-ProRule" id="PRU00042"/>
    </source>
</evidence>
<feature type="compositionally biased region" description="Polar residues" evidence="2">
    <location>
        <begin position="383"/>
        <end position="395"/>
    </location>
</feature>
<feature type="compositionally biased region" description="Basic residues" evidence="2">
    <location>
        <begin position="636"/>
        <end position="650"/>
    </location>
</feature>
<keyword evidence="5" id="KW-1185">Reference proteome</keyword>
<dbReference type="InterPro" id="IPR013087">
    <property type="entry name" value="Znf_C2H2_type"/>
</dbReference>
<comment type="caution">
    <text evidence="4">The sequence shown here is derived from an EMBL/GenBank/DDBJ whole genome shotgun (WGS) entry which is preliminary data.</text>
</comment>
<dbReference type="STRING" id="35608.A0A2U1N734"/>
<evidence type="ECO:0000313" key="4">
    <source>
        <dbReference type="EMBL" id="PWA69318.1"/>
    </source>
</evidence>
<feature type="region of interest" description="Disordered" evidence="2">
    <location>
        <begin position="341"/>
        <end position="436"/>
    </location>
</feature>
<feature type="domain" description="C2H2-type" evidence="3">
    <location>
        <begin position="76"/>
        <end position="103"/>
    </location>
</feature>
<organism evidence="4 5">
    <name type="scientific">Artemisia annua</name>
    <name type="common">Sweet wormwood</name>
    <dbReference type="NCBI Taxonomy" id="35608"/>
    <lineage>
        <taxon>Eukaryota</taxon>
        <taxon>Viridiplantae</taxon>
        <taxon>Streptophyta</taxon>
        <taxon>Embryophyta</taxon>
        <taxon>Tracheophyta</taxon>
        <taxon>Spermatophyta</taxon>
        <taxon>Magnoliopsida</taxon>
        <taxon>eudicotyledons</taxon>
        <taxon>Gunneridae</taxon>
        <taxon>Pentapetalae</taxon>
        <taxon>asterids</taxon>
        <taxon>campanulids</taxon>
        <taxon>Asterales</taxon>
        <taxon>Asteraceae</taxon>
        <taxon>Asteroideae</taxon>
        <taxon>Anthemideae</taxon>
        <taxon>Artemisiinae</taxon>
        <taxon>Artemisia</taxon>
    </lineage>
</organism>
<feature type="region of interest" description="Disordered" evidence="2">
    <location>
        <begin position="622"/>
        <end position="656"/>
    </location>
</feature>
<dbReference type="PROSITE" id="PS50157">
    <property type="entry name" value="ZINC_FINGER_C2H2_2"/>
    <property type="match status" value="1"/>
</dbReference>
<dbReference type="AlphaFoldDB" id="A0A2U1N734"/>
<dbReference type="PANTHER" id="PTHR36055:SF1">
    <property type="entry name" value="C2H2-LIKE ZINC FINGER PROTEIN"/>
    <property type="match status" value="1"/>
</dbReference>
<keyword evidence="1" id="KW-0479">Metal-binding</keyword>
<dbReference type="PROSITE" id="PS00028">
    <property type="entry name" value="ZINC_FINGER_C2H2_1"/>
    <property type="match status" value="1"/>
</dbReference>